<reference evidence="1" key="1">
    <citation type="submission" date="2023-07" db="EMBL/GenBank/DDBJ databases">
        <authorList>
            <person name="Stuckert A."/>
        </authorList>
    </citation>
    <scope>NUCLEOTIDE SEQUENCE</scope>
</reference>
<dbReference type="PANTHER" id="PTHR21301:SF12">
    <property type="match status" value="1"/>
</dbReference>
<evidence type="ECO:0000313" key="2">
    <source>
        <dbReference type="Proteomes" id="UP001176940"/>
    </source>
</evidence>
<evidence type="ECO:0000313" key="1">
    <source>
        <dbReference type="EMBL" id="CAJ0964246.1"/>
    </source>
</evidence>
<comment type="caution">
    <text evidence="1">The sequence shown here is derived from an EMBL/GenBank/DDBJ whole genome shotgun (WGS) entry which is preliminary data.</text>
</comment>
<sequence>MFEDNYFLQTKGTAMGSNVAPPYANSCMAKFEEEIVYPTPLFQSLCPVWKHYIDYVFCIWSGTSQTLDQFFHNLIQHGRTSPLPLQAVHSRVRKIITDPLQSNMRTDEMYKKFRERSYPPDLLANATSPSTLP</sequence>
<gene>
    <name evidence="1" type="ORF">RIMI_LOCUS19006712</name>
</gene>
<dbReference type="Proteomes" id="UP001176940">
    <property type="component" value="Unassembled WGS sequence"/>
</dbReference>
<name>A0ABN9MC44_9NEOB</name>
<proteinExistence type="predicted"/>
<keyword evidence="2" id="KW-1185">Reference proteome</keyword>
<protein>
    <submittedName>
        <fullName evidence="1">Uncharacterized protein</fullName>
    </submittedName>
</protein>
<dbReference type="EMBL" id="CAUEEQ010059537">
    <property type="protein sequence ID" value="CAJ0964246.1"/>
    <property type="molecule type" value="Genomic_DNA"/>
</dbReference>
<feature type="non-terminal residue" evidence="1">
    <location>
        <position position="133"/>
    </location>
</feature>
<accession>A0ABN9MC44</accession>
<organism evidence="1 2">
    <name type="scientific">Ranitomeya imitator</name>
    <name type="common">mimic poison frog</name>
    <dbReference type="NCBI Taxonomy" id="111125"/>
    <lineage>
        <taxon>Eukaryota</taxon>
        <taxon>Metazoa</taxon>
        <taxon>Chordata</taxon>
        <taxon>Craniata</taxon>
        <taxon>Vertebrata</taxon>
        <taxon>Euteleostomi</taxon>
        <taxon>Amphibia</taxon>
        <taxon>Batrachia</taxon>
        <taxon>Anura</taxon>
        <taxon>Neobatrachia</taxon>
        <taxon>Hyloidea</taxon>
        <taxon>Dendrobatidae</taxon>
        <taxon>Dendrobatinae</taxon>
        <taxon>Ranitomeya</taxon>
    </lineage>
</organism>
<dbReference type="PANTHER" id="PTHR21301">
    <property type="entry name" value="REVERSE TRANSCRIPTASE"/>
    <property type="match status" value="1"/>
</dbReference>